<dbReference type="GO" id="GO:0005737">
    <property type="term" value="C:cytoplasm"/>
    <property type="evidence" value="ECO:0007669"/>
    <property type="project" value="TreeGrafter"/>
</dbReference>
<dbReference type="PANTHER" id="PTHR48100">
    <property type="entry name" value="BROAD-SPECIFICITY PHOSPHATASE YOR283W-RELATED"/>
    <property type="match status" value="1"/>
</dbReference>
<keyword evidence="1" id="KW-0324">Glycolysis</keyword>
<feature type="site" description="Transition state stabilizer" evidence="3">
    <location>
        <position position="155"/>
    </location>
</feature>
<protein>
    <submittedName>
        <fullName evidence="4">Probable phosphoglycerate mutase</fullName>
    </submittedName>
</protein>
<dbReference type="InterPro" id="IPR001345">
    <property type="entry name" value="PG/BPGM_mutase_AS"/>
</dbReference>
<evidence type="ECO:0000256" key="3">
    <source>
        <dbReference type="PIRSR" id="PIRSR613078-3"/>
    </source>
</evidence>
<dbReference type="OrthoDB" id="9793115at2"/>
<evidence type="ECO:0000256" key="1">
    <source>
        <dbReference type="ARBA" id="ARBA00023152"/>
    </source>
</evidence>
<sequence length="228" mass="24685">MPTLHLVRHGETTSNVMKRLDTRLPGAGLTDFGIRQAVRFALERPDAAPVALICSEARRARQTAELMGSVWDLEPQVLTGIHEIQVGDLEDRIDDNAHDLFGDTVRKWHTGDLDAALAGGESLAQLFARYLPVIDDIVAKYLSGDGAGDVYMVSHGAAIRLIAAHLTEVSPEFAITHHLRNTGTVELGLRDSGSAEDGSGARWELLRWGSDTAPFTPEEGDPQADPMG</sequence>
<dbReference type="AlphaFoldDB" id="A0A1N7H942"/>
<reference evidence="4 5" key="1">
    <citation type="submission" date="2017-01" db="EMBL/GenBank/DDBJ databases">
        <authorList>
            <person name="Mah S.A."/>
            <person name="Swanson W.J."/>
            <person name="Moy G.W."/>
            <person name="Vacquier V.D."/>
        </authorList>
    </citation>
    <scope>NUCLEOTIDE SEQUENCE [LARGE SCALE GENOMIC DNA]</scope>
    <source>
        <strain evidence="4 5">CPCC 203464</strain>
    </source>
</reference>
<dbReference type="CDD" id="cd07067">
    <property type="entry name" value="HP_PGM_like"/>
    <property type="match status" value="1"/>
</dbReference>
<dbReference type="InterPro" id="IPR029033">
    <property type="entry name" value="His_PPase_superfam"/>
</dbReference>
<dbReference type="SUPFAM" id="SSF53254">
    <property type="entry name" value="Phosphoglycerate mutase-like"/>
    <property type="match status" value="1"/>
</dbReference>
<dbReference type="PANTHER" id="PTHR48100:SF1">
    <property type="entry name" value="HISTIDINE PHOSPHATASE FAMILY PROTEIN-RELATED"/>
    <property type="match status" value="1"/>
</dbReference>
<gene>
    <name evidence="4" type="ORF">SAMN05445060_3727</name>
</gene>
<dbReference type="InterPro" id="IPR013078">
    <property type="entry name" value="His_Pase_superF_clade-1"/>
</dbReference>
<dbReference type="Gene3D" id="3.40.50.1240">
    <property type="entry name" value="Phosphoglycerate mutase-like"/>
    <property type="match status" value="1"/>
</dbReference>
<dbReference type="STRING" id="1344003.SAMN05445060_3727"/>
<dbReference type="PROSITE" id="PS00175">
    <property type="entry name" value="PG_MUTASE"/>
    <property type="match status" value="1"/>
</dbReference>
<evidence type="ECO:0000313" key="5">
    <source>
        <dbReference type="Proteomes" id="UP000186218"/>
    </source>
</evidence>
<keyword evidence="5" id="KW-1185">Reference proteome</keyword>
<name>A0A1N7H942_9NOCA</name>
<dbReference type="RefSeq" id="WP_076482531.1">
    <property type="nucleotide sequence ID" value="NZ_FTNT01000013.1"/>
</dbReference>
<dbReference type="InterPro" id="IPR050275">
    <property type="entry name" value="PGM_Phosphatase"/>
</dbReference>
<dbReference type="SMART" id="SM00855">
    <property type="entry name" value="PGAM"/>
    <property type="match status" value="1"/>
</dbReference>
<evidence type="ECO:0000313" key="4">
    <source>
        <dbReference type="EMBL" id="SIS21332.1"/>
    </source>
</evidence>
<organism evidence="4 5">
    <name type="scientific">Williamsia sterculiae</name>
    <dbReference type="NCBI Taxonomy" id="1344003"/>
    <lineage>
        <taxon>Bacteria</taxon>
        <taxon>Bacillati</taxon>
        <taxon>Actinomycetota</taxon>
        <taxon>Actinomycetes</taxon>
        <taxon>Mycobacteriales</taxon>
        <taxon>Nocardiaceae</taxon>
        <taxon>Williamsia</taxon>
    </lineage>
</organism>
<dbReference type="Proteomes" id="UP000186218">
    <property type="component" value="Unassembled WGS sequence"/>
</dbReference>
<dbReference type="GO" id="GO:0016791">
    <property type="term" value="F:phosphatase activity"/>
    <property type="evidence" value="ECO:0007669"/>
    <property type="project" value="TreeGrafter"/>
</dbReference>
<keyword evidence="2" id="KW-0413">Isomerase</keyword>
<proteinExistence type="predicted"/>
<accession>A0A1N7H942</accession>
<dbReference type="EMBL" id="FTNT01000013">
    <property type="protein sequence ID" value="SIS21332.1"/>
    <property type="molecule type" value="Genomic_DNA"/>
</dbReference>
<dbReference type="Pfam" id="PF00300">
    <property type="entry name" value="His_Phos_1"/>
    <property type="match status" value="1"/>
</dbReference>
<evidence type="ECO:0000256" key="2">
    <source>
        <dbReference type="ARBA" id="ARBA00023235"/>
    </source>
</evidence>